<dbReference type="EMBL" id="NFZT01000001">
    <property type="protein sequence ID" value="OWV32947.1"/>
    <property type="molecule type" value="Genomic_DNA"/>
</dbReference>
<dbReference type="RefSeq" id="WP_088711736.1">
    <property type="nucleotide sequence ID" value="NZ_NFZT01000001.1"/>
</dbReference>
<dbReference type="REBASE" id="229613">
    <property type="entry name" value="M.Pfl2012ORF5395P"/>
</dbReference>
<dbReference type="EC" id="2.1.1.72" evidence="2"/>
<keyword evidence="8" id="KW-1185">Reference proteome</keyword>
<dbReference type="GO" id="GO:0043565">
    <property type="term" value="F:sequence-specific DNA binding"/>
    <property type="evidence" value="ECO:0007669"/>
    <property type="project" value="TreeGrafter"/>
</dbReference>
<comment type="catalytic activity">
    <reaction evidence="6">
        <text>a 2'-deoxyadenosine in DNA + S-adenosyl-L-methionine = an N(6)-methyl-2'-deoxyadenosine in DNA + S-adenosyl-L-homocysteine + H(+)</text>
        <dbReference type="Rhea" id="RHEA:15197"/>
        <dbReference type="Rhea" id="RHEA-COMP:12418"/>
        <dbReference type="Rhea" id="RHEA-COMP:12419"/>
        <dbReference type="ChEBI" id="CHEBI:15378"/>
        <dbReference type="ChEBI" id="CHEBI:57856"/>
        <dbReference type="ChEBI" id="CHEBI:59789"/>
        <dbReference type="ChEBI" id="CHEBI:90615"/>
        <dbReference type="ChEBI" id="CHEBI:90616"/>
        <dbReference type="EC" id="2.1.1.72"/>
    </reaction>
</comment>
<dbReference type="GO" id="GO:0009307">
    <property type="term" value="P:DNA restriction-modification system"/>
    <property type="evidence" value="ECO:0007669"/>
    <property type="project" value="InterPro"/>
</dbReference>
<comment type="caution">
    <text evidence="7">The sequence shown here is derived from an EMBL/GenBank/DDBJ whole genome shotgun (WGS) entry which is preliminary data.</text>
</comment>
<dbReference type="SUPFAM" id="SSF53335">
    <property type="entry name" value="S-adenosyl-L-methionine-dependent methyltransferases"/>
    <property type="match status" value="1"/>
</dbReference>
<keyword evidence="3 7" id="KW-0489">Methyltransferase</keyword>
<organism evidence="7 8">
    <name type="scientific">Pacificimonas flava</name>
    <dbReference type="NCBI Taxonomy" id="1234595"/>
    <lineage>
        <taxon>Bacteria</taxon>
        <taxon>Pseudomonadati</taxon>
        <taxon>Pseudomonadota</taxon>
        <taxon>Alphaproteobacteria</taxon>
        <taxon>Sphingomonadales</taxon>
        <taxon>Sphingosinicellaceae</taxon>
        <taxon>Pacificimonas</taxon>
    </lineage>
</organism>
<evidence type="ECO:0000256" key="4">
    <source>
        <dbReference type="ARBA" id="ARBA00022679"/>
    </source>
</evidence>
<dbReference type="InterPro" id="IPR029063">
    <property type="entry name" value="SAM-dependent_MTases_sf"/>
</dbReference>
<dbReference type="Gene3D" id="1.10.1020.10">
    <property type="entry name" value="Adenine-specific Methyltransferase, Domain 2"/>
    <property type="match status" value="1"/>
</dbReference>
<evidence type="ECO:0000256" key="1">
    <source>
        <dbReference type="ARBA" id="ARBA00006594"/>
    </source>
</evidence>
<dbReference type="GO" id="GO:0032259">
    <property type="term" value="P:methylation"/>
    <property type="evidence" value="ECO:0007669"/>
    <property type="project" value="UniProtKB-KW"/>
</dbReference>
<evidence type="ECO:0000313" key="8">
    <source>
        <dbReference type="Proteomes" id="UP000198462"/>
    </source>
</evidence>
<dbReference type="GO" id="GO:0009007">
    <property type="term" value="F:site-specific DNA-methyltransferase (adenine-specific) activity"/>
    <property type="evidence" value="ECO:0007669"/>
    <property type="project" value="UniProtKB-EC"/>
</dbReference>
<sequence>MESTQSLTSVDAVRPAAGYIGGKRNLAKRLVTRIEQVPHTLYAEPFVGMGGVFLRRTARPKAEVINDISEDVTTFFRILQRHYVAFLDMLRFQLTTRAGFERLQRTDPSTLTDLERAARFLYLQRTAFGGKVNGRSFGVDASSPARFDITKLGPMLEALHERLAGVAIERLGWSEFLSRYDRTSTLFYLDPPYFGCEDDYGPGVFDPADFERLAAQLQQLNGRFILSLNDLPETRAIFAAFDQEVVPVSYTVGGGAKAVKRTELVISN</sequence>
<accession>A0A219B3N2</accession>
<evidence type="ECO:0000256" key="6">
    <source>
        <dbReference type="ARBA" id="ARBA00047942"/>
    </source>
</evidence>
<dbReference type="InterPro" id="IPR023095">
    <property type="entry name" value="Ade_MeTrfase_dom_2"/>
</dbReference>
<evidence type="ECO:0000256" key="2">
    <source>
        <dbReference type="ARBA" id="ARBA00011900"/>
    </source>
</evidence>
<dbReference type="Pfam" id="PF02086">
    <property type="entry name" value="MethyltransfD12"/>
    <property type="match status" value="1"/>
</dbReference>
<dbReference type="AlphaFoldDB" id="A0A219B3N2"/>
<name>A0A219B3N2_9SPHN</name>
<dbReference type="GO" id="GO:0006298">
    <property type="term" value="P:mismatch repair"/>
    <property type="evidence" value="ECO:0007669"/>
    <property type="project" value="TreeGrafter"/>
</dbReference>
<dbReference type="Proteomes" id="UP000198462">
    <property type="component" value="Unassembled WGS sequence"/>
</dbReference>
<evidence type="ECO:0000256" key="5">
    <source>
        <dbReference type="ARBA" id="ARBA00022691"/>
    </source>
</evidence>
<evidence type="ECO:0000313" key="7">
    <source>
        <dbReference type="EMBL" id="OWV32947.1"/>
    </source>
</evidence>
<gene>
    <name evidence="7" type="ORF">B5C34_05395</name>
</gene>
<reference evidence="8" key="1">
    <citation type="submission" date="2017-05" db="EMBL/GenBank/DDBJ databases">
        <authorList>
            <person name="Lin X."/>
        </authorList>
    </citation>
    <scope>NUCLEOTIDE SEQUENCE [LARGE SCALE GENOMIC DNA]</scope>
    <source>
        <strain evidence="8">JLT2012</strain>
    </source>
</reference>
<protein>
    <recommendedName>
        <fullName evidence="2">site-specific DNA-methyltransferase (adenine-specific)</fullName>
        <ecNumber evidence="2">2.1.1.72</ecNumber>
    </recommendedName>
</protein>
<comment type="similarity">
    <text evidence="1">Belongs to the N(4)/N(6)-methyltransferase family.</text>
</comment>
<keyword evidence="4 7" id="KW-0808">Transferase</keyword>
<dbReference type="Gene3D" id="3.40.50.150">
    <property type="entry name" value="Vaccinia Virus protein VP39"/>
    <property type="match status" value="1"/>
</dbReference>
<proteinExistence type="inferred from homology"/>
<dbReference type="PANTHER" id="PTHR30481:SF4">
    <property type="entry name" value="SITE-SPECIFIC DNA-METHYLTRANSFERASE (ADENINE-SPECIFIC)"/>
    <property type="match status" value="1"/>
</dbReference>
<dbReference type="InterPro" id="IPR012327">
    <property type="entry name" value="MeTrfase_D12"/>
</dbReference>
<dbReference type="PANTHER" id="PTHR30481">
    <property type="entry name" value="DNA ADENINE METHYLASE"/>
    <property type="match status" value="1"/>
</dbReference>
<dbReference type="OrthoDB" id="9805629at2"/>
<dbReference type="GO" id="GO:1904047">
    <property type="term" value="F:S-adenosyl-L-methionine binding"/>
    <property type="evidence" value="ECO:0007669"/>
    <property type="project" value="TreeGrafter"/>
</dbReference>
<evidence type="ECO:0000256" key="3">
    <source>
        <dbReference type="ARBA" id="ARBA00022603"/>
    </source>
</evidence>
<dbReference type="PRINTS" id="PR00505">
    <property type="entry name" value="D12N6MTFRASE"/>
</dbReference>
<keyword evidence="5" id="KW-0949">S-adenosyl-L-methionine</keyword>